<dbReference type="Pfam" id="PF13582">
    <property type="entry name" value="Reprolysin_3"/>
    <property type="match status" value="1"/>
</dbReference>
<evidence type="ECO:0000256" key="2">
    <source>
        <dbReference type="SAM" id="MobiDB-lite"/>
    </source>
</evidence>
<dbReference type="AlphaFoldDB" id="A0A7H0VFN3"/>
<dbReference type="Proteomes" id="UP000516305">
    <property type="component" value="Chromosome"/>
</dbReference>
<feature type="region of interest" description="Disordered" evidence="2">
    <location>
        <begin position="850"/>
        <end position="871"/>
    </location>
</feature>
<organism evidence="4 5">
    <name type="scientific">Croceimicrobium hydrocarbonivorans</name>
    <dbReference type="NCBI Taxonomy" id="2761580"/>
    <lineage>
        <taxon>Bacteria</taxon>
        <taxon>Pseudomonadati</taxon>
        <taxon>Bacteroidota</taxon>
        <taxon>Flavobacteriia</taxon>
        <taxon>Flavobacteriales</taxon>
        <taxon>Owenweeksiaceae</taxon>
        <taxon>Croceimicrobium</taxon>
    </lineage>
</organism>
<sequence>MKTHTFQLRLKKPSLFSPFLFSVLLLGFSYSLKSQDYHDCGTHLPASTTLAKTSAAGAGCSALSMDYVNYYSKKENHIPNANTALKTVHVNVVIWQDDNGQKNFQNTPTTYQRFLSIMDLVNNVWYSFNPGPSDPITGVNDLNIKKLAVEFHEIYFMQNSAINASMSSANMNNLLFQAHPEAADFLNIHITSGHPSKWWGYMTTYGTGLPMIVTTDDPQNQGYGCVPINGNSACPVSIAEHPAGSNNYYRDWSLAAHLAHEIGHCFGLDHTYDSSTLNPADPYFLSDVFIHNPPYAPGSAYAFQCDSVIHSSSGQNPNAALHDGCTNNFMNGHEGNYMSPLQLGICHLATNIGKNPLNSRIGPFMSGYSTTPMTIAHSESWDFEHWIYSDIVVETGATLEIKCTVYMQPEGKIIVKPGARLLINGGTITKAGNCAYPQENDPYATYIGRYWQGVYLHGNDRVSQTVVNQPVLEMINGGTIEYARDGVTNSGVDSKGDWISGTTGGIIIAKNSHFYNNRRDVQLLSYHSYYKGVELAYQATFENTDFIRDDAYQMISLTANVSIWDVVGVSFRGCRFDTDVDYYDLNQGTQAIYSLGGSFKVDGLYSKFADPHGGIYSEFSGYEHAIEAWNYLLSPYHRVTVQYSHFENNDGGIFLAAINNAKIIENYFDIPRTYNLQFINYGLYFDASSAFDCYNNQFVGTVGSAPAIGALFTNCGEANNLAYRNRADNLSVGFEAYGWNRSSTNNDGLDFRCNDFGYGAGNYMDIYVSGTSTSGNQGISEHQGSYAGSVNNLANNLFTLGSSDYINTARHHFYNYGGGDPRYNPNNSSGITESYYSFNVNYNSACPDLTAGSGGGTDPGEDPSGSKGKMAQAQSELNYYDALLAQYQLGADEEQLEALLAATELRDAALRTLISHYAAQSEEEGTTQLKSFLKSRSELYPKLYLLGLLKAEGNSAEWALLMNAEPAADWSADEVQYWNEIRWIEKAAAQYYASESTARDQQFLVELKRNYADKLPVTQRMIDGWEKFLSGSTAYVEPTFLPDGMGSNGRANDNSLLAENLVSLYPNPARESLQLEWNFEKAKWTENLQVEVFGLNGQLIQSLELDYTANRYELNCESWPAGHYKIRVSGPTQSTLSFVKLD</sequence>
<dbReference type="EMBL" id="CP060139">
    <property type="protein sequence ID" value="QNR24531.1"/>
    <property type="molecule type" value="Genomic_DNA"/>
</dbReference>
<keyword evidence="1" id="KW-0732">Signal</keyword>
<evidence type="ECO:0000259" key="3">
    <source>
        <dbReference type="Pfam" id="PF18962"/>
    </source>
</evidence>
<accession>A0A7H0VFN3</accession>
<feature type="domain" description="Secretion system C-terminal sorting" evidence="3">
    <location>
        <begin position="1064"/>
        <end position="1135"/>
    </location>
</feature>
<reference evidence="4 5" key="1">
    <citation type="submission" date="2020-08" db="EMBL/GenBank/DDBJ databases">
        <title>Croceimicrobium hydrocarbonivorans gen. nov., sp. nov., a novel marine bacterium isolated from a bacterial consortium that degrades polyethylene terephthalate.</title>
        <authorList>
            <person name="Liu R."/>
        </authorList>
    </citation>
    <scope>NUCLEOTIDE SEQUENCE [LARGE SCALE GENOMIC DNA]</scope>
    <source>
        <strain evidence="4 5">A20-9</strain>
    </source>
</reference>
<keyword evidence="5" id="KW-1185">Reference proteome</keyword>
<dbReference type="Pfam" id="PF18962">
    <property type="entry name" value="Por_Secre_tail"/>
    <property type="match status" value="1"/>
</dbReference>
<dbReference type="GO" id="GO:0008237">
    <property type="term" value="F:metallopeptidase activity"/>
    <property type="evidence" value="ECO:0007669"/>
    <property type="project" value="InterPro"/>
</dbReference>
<protein>
    <submittedName>
        <fullName evidence="4">T9SS type A sorting domain-containing protein</fullName>
    </submittedName>
</protein>
<evidence type="ECO:0000313" key="4">
    <source>
        <dbReference type="EMBL" id="QNR24531.1"/>
    </source>
</evidence>
<dbReference type="SUPFAM" id="SSF55486">
    <property type="entry name" value="Metalloproteases ('zincins'), catalytic domain"/>
    <property type="match status" value="2"/>
</dbReference>
<evidence type="ECO:0000313" key="5">
    <source>
        <dbReference type="Proteomes" id="UP000516305"/>
    </source>
</evidence>
<dbReference type="InterPro" id="IPR024079">
    <property type="entry name" value="MetalloPept_cat_dom_sf"/>
</dbReference>
<name>A0A7H0VFN3_9FLAO</name>
<dbReference type="RefSeq" id="WP_210759057.1">
    <property type="nucleotide sequence ID" value="NZ_CP060139.1"/>
</dbReference>
<dbReference type="KEGG" id="chyd:H4K34_01435"/>
<gene>
    <name evidence="4" type="ORF">H4K34_01435</name>
</gene>
<dbReference type="Gene3D" id="3.40.390.10">
    <property type="entry name" value="Collagenase (Catalytic Domain)"/>
    <property type="match status" value="1"/>
</dbReference>
<proteinExistence type="predicted"/>
<dbReference type="InterPro" id="IPR026444">
    <property type="entry name" value="Secre_tail"/>
</dbReference>
<evidence type="ECO:0000256" key="1">
    <source>
        <dbReference type="ARBA" id="ARBA00022729"/>
    </source>
</evidence>